<accession>C4J4I5</accession>
<protein>
    <submittedName>
        <fullName evidence="1">Uncharacterized protein</fullName>
    </submittedName>
</protein>
<proteinExistence type="evidence at transcript level"/>
<dbReference type="AlphaFoldDB" id="C4J4I5"/>
<dbReference type="EMBL" id="BT085732">
    <property type="protein sequence ID" value="ACR36085.1"/>
    <property type="molecule type" value="mRNA"/>
</dbReference>
<evidence type="ECO:0000313" key="1">
    <source>
        <dbReference type="EMBL" id="ACR36085.1"/>
    </source>
</evidence>
<reference evidence="1" key="1">
    <citation type="journal article" date="2009" name="PLoS Genet.">
        <title>Sequencing, mapping, and analysis of 27,455 maize full-length cDNAs.</title>
        <authorList>
            <person name="Soderlund C."/>
            <person name="Descour A."/>
            <person name="Kudrna D."/>
            <person name="Bomhoff M."/>
            <person name="Boyd L."/>
            <person name="Currie J."/>
            <person name="Angelova A."/>
            <person name="Collura K."/>
            <person name="Wissotski M."/>
            <person name="Ashley E."/>
            <person name="Morrow D."/>
            <person name="Fernandes J."/>
            <person name="Walbot V."/>
            <person name="Yu Y."/>
        </authorList>
    </citation>
    <scope>NUCLEOTIDE SEQUENCE</scope>
    <source>
        <strain evidence="1">B73</strain>
    </source>
</reference>
<sequence length="144" mass="15109">MRVQRVLVPGDAAAVDDGAVGAHAQRHRLVPRRPRPVLHRHVAHHEPKPGRGKGGGPEGGIVVSNAAVAGDHCDALAVPDEQQVGLLHPHLDVLVIPSLLDVYHRPALAALGRRLHGVGDGGVCPRAVLGDHNVGARSQRRRGG</sequence>
<organism evidence="1">
    <name type="scientific">Zea mays</name>
    <name type="common">Maize</name>
    <dbReference type="NCBI Taxonomy" id="4577"/>
    <lineage>
        <taxon>Eukaryota</taxon>
        <taxon>Viridiplantae</taxon>
        <taxon>Streptophyta</taxon>
        <taxon>Embryophyta</taxon>
        <taxon>Tracheophyta</taxon>
        <taxon>Spermatophyta</taxon>
        <taxon>Magnoliopsida</taxon>
        <taxon>Liliopsida</taxon>
        <taxon>Poales</taxon>
        <taxon>Poaceae</taxon>
        <taxon>PACMAD clade</taxon>
        <taxon>Panicoideae</taxon>
        <taxon>Andropogonodae</taxon>
        <taxon>Andropogoneae</taxon>
        <taxon>Tripsacinae</taxon>
        <taxon>Zea</taxon>
    </lineage>
</organism>
<name>C4J4I5_MAIZE</name>